<organism evidence="4 5">
    <name type="scientific">Turicibacter sanguinis PC909</name>
    <dbReference type="NCBI Taxonomy" id="702450"/>
    <lineage>
        <taxon>Bacteria</taxon>
        <taxon>Bacillati</taxon>
        <taxon>Bacillota</taxon>
        <taxon>Erysipelotrichia</taxon>
        <taxon>Erysipelotrichales</taxon>
        <taxon>Turicibacteraceae</taxon>
        <taxon>Turicibacter</taxon>
    </lineage>
</organism>
<feature type="domain" description="Recombinase" evidence="3">
    <location>
        <begin position="159"/>
        <end position="289"/>
    </location>
</feature>
<accession>A0ABN0A3R7</accession>
<dbReference type="SUPFAM" id="SSF53041">
    <property type="entry name" value="Resolvase-like"/>
    <property type="match status" value="1"/>
</dbReference>
<feature type="coiled-coil region" evidence="1">
    <location>
        <begin position="379"/>
        <end position="449"/>
    </location>
</feature>
<dbReference type="InterPro" id="IPR011109">
    <property type="entry name" value="DNA_bind_recombinase_dom"/>
</dbReference>
<dbReference type="SMART" id="SM00857">
    <property type="entry name" value="Resolvase"/>
    <property type="match status" value="1"/>
</dbReference>
<dbReference type="Proteomes" id="UP000002938">
    <property type="component" value="Unassembled WGS sequence"/>
</dbReference>
<keyword evidence="5" id="KW-1185">Reference proteome</keyword>
<dbReference type="Pfam" id="PF00239">
    <property type="entry name" value="Resolvase"/>
    <property type="match status" value="1"/>
</dbReference>
<evidence type="ECO:0000259" key="2">
    <source>
        <dbReference type="PROSITE" id="PS51736"/>
    </source>
</evidence>
<dbReference type="Pfam" id="PF13408">
    <property type="entry name" value="Zn_ribbon_recom"/>
    <property type="match status" value="1"/>
</dbReference>
<dbReference type="PROSITE" id="PS51736">
    <property type="entry name" value="RECOMBINASES_3"/>
    <property type="match status" value="1"/>
</dbReference>
<dbReference type="InterPro" id="IPR038109">
    <property type="entry name" value="DNA_bind_recomb_sf"/>
</dbReference>
<reference evidence="4 5" key="1">
    <citation type="journal article" date="2011" name="J. Bacteriol.">
        <title>Draft Genome Sequence of Turicibacter sanguinis PC909, Isolated from Human Feces.</title>
        <authorList>
            <person name="Cuiv P.O."/>
            <person name="Klaassens E.S."/>
            <person name="Durkin A.S."/>
            <person name="Harkins D.M."/>
            <person name="Foster L."/>
            <person name="McCorrison J."/>
            <person name="Torralba M."/>
            <person name="Nelson K.E."/>
            <person name="Morrison M."/>
        </authorList>
    </citation>
    <scope>NUCLEOTIDE SEQUENCE [LARGE SCALE GENOMIC DNA]</scope>
    <source>
        <strain evidence="4 5">PC909</strain>
    </source>
</reference>
<dbReference type="InterPro" id="IPR025827">
    <property type="entry name" value="Zn_ribbon_recom_dom"/>
</dbReference>
<sequence length="536" mass="62033">MVKSMIKAVSYSRFSSHNQRTESIDAQQRAIYKYIAENQYTPVGDYVDEALTGTNTQRPGFQSMLDDAQKGLFDVVIVHKMDRLSRDVYDALDVQRKLALYGVRIESVIERFEETPEGQLQKVIQLGVGQYYSQNLAREVVKGLKENAYKTMHNGGIPPYGFDVDSETKKYVINEDEASGIRIMFEKIIQGWSYRELAEYLNLLGYRTKIGNKFSATSSFYDILTNPKYKGEYVFNRSVSKPKQIGMKRSHRKNKNEEEIIRIPNGVPAIVDEETFELVQKLLKQRRRSKGQHKAKEVYLLTGLVECAECGSAYHGSSRIGGRNKSKYVSYRCSKRKKLENPCKCKEINKSLLDEFVVNQLYKTLLNPINLQQLHEEINVKLKQKYEDMDQDLPQLQKQLDEVNQKISNLVQAIALGGLSSLDTITQEIQRLEHDKVKLTELVQENQVKKESLTLTLDQLKQVLDESKEYMLSKHDDMVKYILSRFIHKIIIGNETVIVHYNYGGFYYDFKSIVLLESVTYQREEIYESSSWKEVS</sequence>
<evidence type="ECO:0000259" key="3">
    <source>
        <dbReference type="PROSITE" id="PS51737"/>
    </source>
</evidence>
<dbReference type="Gene3D" id="3.40.50.1390">
    <property type="entry name" value="Resolvase, N-terminal catalytic domain"/>
    <property type="match status" value="1"/>
</dbReference>
<dbReference type="PANTHER" id="PTHR30461">
    <property type="entry name" value="DNA-INVERTASE FROM LAMBDOID PROPHAGE"/>
    <property type="match status" value="1"/>
</dbReference>
<dbReference type="InterPro" id="IPR006119">
    <property type="entry name" value="Resolv_N"/>
</dbReference>
<evidence type="ECO:0000256" key="1">
    <source>
        <dbReference type="SAM" id="Coils"/>
    </source>
</evidence>
<proteinExistence type="predicted"/>
<dbReference type="Gene3D" id="3.90.1750.20">
    <property type="entry name" value="Putative Large Serine Recombinase, Chain B, Domain 2"/>
    <property type="match status" value="1"/>
</dbReference>
<protein>
    <submittedName>
        <fullName evidence="4">Resolvase, N-terminal domain protein</fullName>
    </submittedName>
</protein>
<dbReference type="InterPro" id="IPR036162">
    <property type="entry name" value="Resolvase-like_N_sf"/>
</dbReference>
<dbReference type="EMBL" id="ADMN01000047">
    <property type="protein sequence ID" value="EFF64327.1"/>
    <property type="molecule type" value="Genomic_DNA"/>
</dbReference>
<dbReference type="PROSITE" id="PS51737">
    <property type="entry name" value="RECOMBINASE_DNA_BIND"/>
    <property type="match status" value="1"/>
</dbReference>
<evidence type="ECO:0000313" key="4">
    <source>
        <dbReference type="EMBL" id="EFF64327.1"/>
    </source>
</evidence>
<feature type="domain" description="Resolvase/invertase-type recombinase catalytic" evidence="2">
    <location>
        <begin position="7"/>
        <end position="155"/>
    </location>
</feature>
<dbReference type="CDD" id="cd00338">
    <property type="entry name" value="Ser_Recombinase"/>
    <property type="match status" value="1"/>
</dbReference>
<dbReference type="Pfam" id="PF07508">
    <property type="entry name" value="Recombinase"/>
    <property type="match status" value="1"/>
</dbReference>
<keyword evidence="1" id="KW-0175">Coiled coil</keyword>
<dbReference type="PANTHER" id="PTHR30461:SF23">
    <property type="entry name" value="DNA RECOMBINASE-RELATED"/>
    <property type="match status" value="1"/>
</dbReference>
<gene>
    <name evidence="4" type="ORF">CUW_1986</name>
</gene>
<name>A0ABN0A3R7_9FIRM</name>
<dbReference type="InterPro" id="IPR050639">
    <property type="entry name" value="SSR_resolvase"/>
</dbReference>
<evidence type="ECO:0000313" key="5">
    <source>
        <dbReference type="Proteomes" id="UP000002938"/>
    </source>
</evidence>
<comment type="caution">
    <text evidence="4">The sequence shown here is derived from an EMBL/GenBank/DDBJ whole genome shotgun (WGS) entry which is preliminary data.</text>
</comment>